<dbReference type="InterPro" id="IPR054480">
    <property type="entry name" value="AHAS_small-like_ACT"/>
</dbReference>
<dbReference type="STRING" id="578459.A0A0P9ISL1"/>
<dbReference type="GeneID" id="28973471"/>
<evidence type="ECO:0000256" key="5">
    <source>
        <dbReference type="ARBA" id="ARBA00023304"/>
    </source>
</evidence>
<dbReference type="CDD" id="cd04878">
    <property type="entry name" value="ACT_AHAS"/>
    <property type="match status" value="1"/>
</dbReference>
<organism evidence="8 9">
    <name type="scientific">Rhodotorula graminis (strain WP1)</name>
    <dbReference type="NCBI Taxonomy" id="578459"/>
    <lineage>
        <taxon>Eukaryota</taxon>
        <taxon>Fungi</taxon>
        <taxon>Dikarya</taxon>
        <taxon>Basidiomycota</taxon>
        <taxon>Pucciniomycotina</taxon>
        <taxon>Microbotryomycetes</taxon>
        <taxon>Sporidiobolales</taxon>
        <taxon>Sporidiobolaceae</taxon>
        <taxon>Rhodotorula</taxon>
    </lineage>
</organism>
<dbReference type="SUPFAM" id="SSF55021">
    <property type="entry name" value="ACT-like"/>
    <property type="match status" value="2"/>
</dbReference>
<dbReference type="PROSITE" id="PS51671">
    <property type="entry name" value="ACT"/>
    <property type="match status" value="1"/>
</dbReference>
<protein>
    <recommendedName>
        <fullName evidence="7">ACT domain-containing protein</fullName>
    </recommendedName>
</protein>
<dbReference type="PANTHER" id="PTHR31242:SF2">
    <property type="entry name" value="ACETOLACTATE SYNTHASE SMALL SUBUNIT, MITOCHONDRIAL"/>
    <property type="match status" value="1"/>
</dbReference>
<dbReference type="InterPro" id="IPR045865">
    <property type="entry name" value="ACT-like_dom_sf"/>
</dbReference>
<dbReference type="Pfam" id="PF22629">
    <property type="entry name" value="ACT_AHAS_ss"/>
    <property type="match status" value="1"/>
</dbReference>
<dbReference type="InterPro" id="IPR039557">
    <property type="entry name" value="AHAS_ACT"/>
</dbReference>
<dbReference type="InterPro" id="IPR019455">
    <property type="entry name" value="Acetolactate_synth_ssu_C"/>
</dbReference>
<evidence type="ECO:0000313" key="8">
    <source>
        <dbReference type="EMBL" id="KPV72396.1"/>
    </source>
</evidence>
<feature type="domain" description="ACT" evidence="7">
    <location>
        <begin position="92"/>
        <end position="166"/>
    </location>
</feature>
<comment type="pathway">
    <text evidence="1">Amino-acid biosynthesis; L-isoleucine biosynthesis; L-isoleucine from 2-oxobutanoate: step 1/4.</text>
</comment>
<name>A0A0P9ISL1_RHOGW</name>
<comment type="pathway">
    <text evidence="2">Amino-acid biosynthesis; L-valine biosynthesis; L-valine from pyruvate: step 1/4.</text>
</comment>
<evidence type="ECO:0000313" key="9">
    <source>
        <dbReference type="Proteomes" id="UP000053890"/>
    </source>
</evidence>
<dbReference type="UniPathway" id="UPA00049">
    <property type="reaction ID" value="UER00059"/>
</dbReference>
<dbReference type="GO" id="GO:0009097">
    <property type="term" value="P:isoleucine biosynthetic process"/>
    <property type="evidence" value="ECO:0007669"/>
    <property type="project" value="UniProtKB-UniPathway"/>
</dbReference>
<dbReference type="FunFam" id="3.30.70.260:FF:000001">
    <property type="entry name" value="Acetolactate synthase, small subunit"/>
    <property type="match status" value="1"/>
</dbReference>
<sequence length="339" mass="37189">MSFTLLRRRTAQALGQQQHRAAYSTPSSPALAQGPHKTESSTAASDYKVAHPKRRPPPLPVIDPPQWSAQQAVDNILYNTPPPSLQPFTRHTLNCLVQNEPGVLSRVSGILAARGFNIDSLVVCATEIEDLSRMCIVLRGQDGVIEQARRQLEDLVPVWAVLDYTRTRTIERELLLAKISILGPEYFEDQLANKGPDILPATEGAEEGSPVKQHIDNTHRATSEIHPRVDVDQQAQRLSPSEALRMKHTHLSGVRLLAEQFGGKLVDISNESVIVEMTGKTQRVDAFLKLVRPYGILEAARTGLMVMPRAPISSPWSGMADDGVAEEAEAFDASLLPPG</sequence>
<evidence type="ECO:0000256" key="4">
    <source>
        <dbReference type="ARBA" id="ARBA00022605"/>
    </source>
</evidence>
<dbReference type="Pfam" id="PF10369">
    <property type="entry name" value="ALS_ss_C"/>
    <property type="match status" value="1"/>
</dbReference>
<evidence type="ECO:0000256" key="3">
    <source>
        <dbReference type="ARBA" id="ARBA00006341"/>
    </source>
</evidence>
<dbReference type="AlphaFoldDB" id="A0A0P9ISL1"/>
<keyword evidence="9" id="KW-1185">Reference proteome</keyword>
<dbReference type="UniPathway" id="UPA00047">
    <property type="reaction ID" value="UER00055"/>
</dbReference>
<dbReference type="GO" id="GO:0005948">
    <property type="term" value="C:acetolactate synthase complex"/>
    <property type="evidence" value="ECO:0007669"/>
    <property type="project" value="TreeGrafter"/>
</dbReference>
<dbReference type="GO" id="GO:0042645">
    <property type="term" value="C:mitochondrial nucleoid"/>
    <property type="evidence" value="ECO:0007669"/>
    <property type="project" value="TreeGrafter"/>
</dbReference>
<dbReference type="EMBL" id="KQ474087">
    <property type="protein sequence ID" value="KPV72396.1"/>
    <property type="molecule type" value="Genomic_DNA"/>
</dbReference>
<dbReference type="InterPro" id="IPR002912">
    <property type="entry name" value="ACT_dom"/>
</dbReference>
<dbReference type="InterPro" id="IPR053050">
    <property type="entry name" value="ALS_regulatory_subunit"/>
</dbReference>
<evidence type="ECO:0000256" key="6">
    <source>
        <dbReference type="SAM" id="MobiDB-lite"/>
    </source>
</evidence>
<dbReference type="RefSeq" id="XP_018268445.1">
    <property type="nucleotide sequence ID" value="XM_018413022.1"/>
</dbReference>
<keyword evidence="4" id="KW-0028">Amino-acid biosynthesis</keyword>
<dbReference type="Proteomes" id="UP000053890">
    <property type="component" value="Unassembled WGS sequence"/>
</dbReference>
<dbReference type="NCBIfam" id="TIGR00119">
    <property type="entry name" value="acolac_sm"/>
    <property type="match status" value="1"/>
</dbReference>
<reference evidence="8 9" key="1">
    <citation type="journal article" date="2015" name="Front. Microbiol.">
        <title>Genome sequence of the plant growth promoting endophytic yeast Rhodotorula graminis WP1.</title>
        <authorList>
            <person name="Firrincieli A."/>
            <person name="Otillar R."/>
            <person name="Salamov A."/>
            <person name="Schmutz J."/>
            <person name="Khan Z."/>
            <person name="Redman R.S."/>
            <person name="Fleck N.D."/>
            <person name="Lindquist E."/>
            <person name="Grigoriev I.V."/>
            <person name="Doty S.L."/>
        </authorList>
    </citation>
    <scope>NUCLEOTIDE SEQUENCE [LARGE SCALE GENOMIC DNA]</scope>
    <source>
        <strain evidence="8 9">WP1</strain>
    </source>
</reference>
<evidence type="ECO:0000259" key="7">
    <source>
        <dbReference type="PROSITE" id="PS51671"/>
    </source>
</evidence>
<dbReference type="GO" id="GO:0009099">
    <property type="term" value="P:L-valine biosynthetic process"/>
    <property type="evidence" value="ECO:0007669"/>
    <property type="project" value="UniProtKB-UniPathway"/>
</dbReference>
<gene>
    <name evidence="8" type="ORF">RHOBADRAFT_32290</name>
</gene>
<dbReference type="Gene3D" id="3.30.70.1150">
    <property type="entry name" value="ACT-like. Chain A, domain 2"/>
    <property type="match status" value="1"/>
</dbReference>
<dbReference type="GO" id="GO:1990610">
    <property type="term" value="F:acetolactate synthase regulator activity"/>
    <property type="evidence" value="ECO:0007669"/>
    <property type="project" value="InterPro"/>
</dbReference>
<evidence type="ECO:0000256" key="2">
    <source>
        <dbReference type="ARBA" id="ARBA00005025"/>
    </source>
</evidence>
<feature type="compositionally biased region" description="Basic residues" evidence="6">
    <location>
        <begin position="1"/>
        <end position="10"/>
    </location>
</feature>
<comment type="similarity">
    <text evidence="3">Belongs to the acetolactate synthase small subunit family.</text>
</comment>
<keyword evidence="5" id="KW-0100">Branched-chain amino acid biosynthesis</keyword>
<dbReference type="InterPro" id="IPR027271">
    <property type="entry name" value="Acetolactate_synth/TF_NikR_C"/>
</dbReference>
<feature type="region of interest" description="Disordered" evidence="6">
    <location>
        <begin position="1"/>
        <end position="59"/>
    </location>
</feature>
<evidence type="ECO:0000256" key="1">
    <source>
        <dbReference type="ARBA" id="ARBA00004974"/>
    </source>
</evidence>
<dbReference type="Gene3D" id="3.30.70.260">
    <property type="match status" value="1"/>
</dbReference>
<proteinExistence type="inferred from homology"/>
<dbReference type="InterPro" id="IPR004789">
    <property type="entry name" value="Acetalactate_synth_ssu"/>
</dbReference>
<dbReference type="PANTHER" id="PTHR31242">
    <property type="entry name" value="ACETOLACTATE SYNTHASE SMALL SUBUNIT, MITOCHONDRIAL"/>
    <property type="match status" value="1"/>
</dbReference>
<accession>A0A0P9ISL1</accession>
<dbReference type="OMA" id="CARSGMM"/>
<feature type="compositionally biased region" description="Polar residues" evidence="6">
    <location>
        <begin position="13"/>
        <end position="30"/>
    </location>
</feature>
<dbReference type="OrthoDB" id="2013116at2759"/>